<keyword evidence="8" id="KW-1185">Reference proteome</keyword>
<dbReference type="Proteomes" id="UP000291343">
    <property type="component" value="Unassembled WGS sequence"/>
</dbReference>
<feature type="compositionally biased region" description="Basic and acidic residues" evidence="4">
    <location>
        <begin position="282"/>
        <end position="292"/>
    </location>
</feature>
<organism evidence="7 8">
    <name type="scientific">Laodelphax striatellus</name>
    <name type="common">Small brown planthopper</name>
    <name type="synonym">Delphax striatella</name>
    <dbReference type="NCBI Taxonomy" id="195883"/>
    <lineage>
        <taxon>Eukaryota</taxon>
        <taxon>Metazoa</taxon>
        <taxon>Ecdysozoa</taxon>
        <taxon>Arthropoda</taxon>
        <taxon>Hexapoda</taxon>
        <taxon>Insecta</taxon>
        <taxon>Pterygota</taxon>
        <taxon>Neoptera</taxon>
        <taxon>Paraneoptera</taxon>
        <taxon>Hemiptera</taxon>
        <taxon>Auchenorrhyncha</taxon>
        <taxon>Fulgoroidea</taxon>
        <taxon>Delphacidae</taxon>
        <taxon>Criomorphinae</taxon>
        <taxon>Laodelphax</taxon>
    </lineage>
</organism>
<feature type="compositionally biased region" description="Basic and acidic residues" evidence="4">
    <location>
        <begin position="255"/>
        <end position="265"/>
    </location>
</feature>
<dbReference type="InterPro" id="IPR048348">
    <property type="entry name" value="CCDC22_CC"/>
</dbReference>
<dbReference type="PANTHER" id="PTHR15668:SF4">
    <property type="entry name" value="COILED-COIL DOMAIN-CONTAINING PROTEIN 22"/>
    <property type="match status" value="1"/>
</dbReference>
<dbReference type="GO" id="GO:2000060">
    <property type="term" value="P:positive regulation of ubiquitin-dependent protein catabolic process"/>
    <property type="evidence" value="ECO:0007669"/>
    <property type="project" value="TreeGrafter"/>
</dbReference>
<evidence type="ECO:0000259" key="6">
    <source>
        <dbReference type="Pfam" id="PF21674"/>
    </source>
</evidence>
<feature type="domain" description="CCDC22 coiled-coil" evidence="5">
    <location>
        <begin position="229"/>
        <end position="555"/>
    </location>
</feature>
<dbReference type="GO" id="GO:0097602">
    <property type="term" value="F:cullin family protein binding"/>
    <property type="evidence" value="ECO:0007669"/>
    <property type="project" value="TreeGrafter"/>
</dbReference>
<dbReference type="InterPro" id="IPR048349">
    <property type="entry name" value="CCDC22_N"/>
</dbReference>
<feature type="domain" description="CCDC22 N-terminal" evidence="6">
    <location>
        <begin position="1"/>
        <end position="108"/>
    </location>
</feature>
<feature type="region of interest" description="Disordered" evidence="4">
    <location>
        <begin position="255"/>
        <end position="292"/>
    </location>
</feature>
<comment type="caution">
    <text evidence="7">The sequence shown here is derived from an EMBL/GenBank/DDBJ whole genome shotgun (WGS) entry which is preliminary data.</text>
</comment>
<dbReference type="InParanoid" id="A0A482X3J9"/>
<dbReference type="EMBL" id="QKKF02018538">
    <property type="protein sequence ID" value="RZF40303.1"/>
    <property type="molecule type" value="Genomic_DNA"/>
</dbReference>
<evidence type="ECO:0000256" key="2">
    <source>
        <dbReference type="ARBA" id="ARBA00017553"/>
    </source>
</evidence>
<evidence type="ECO:0000313" key="8">
    <source>
        <dbReference type="Proteomes" id="UP000291343"/>
    </source>
</evidence>
<dbReference type="InterPro" id="IPR008530">
    <property type="entry name" value="CCDC22"/>
</dbReference>
<evidence type="ECO:0000256" key="4">
    <source>
        <dbReference type="SAM" id="MobiDB-lite"/>
    </source>
</evidence>
<evidence type="ECO:0000259" key="5">
    <source>
        <dbReference type="Pfam" id="PF05667"/>
    </source>
</evidence>
<protein>
    <recommendedName>
        <fullName evidence="2">Coiled-coil domain-containing protein 22 homolog</fullName>
    </recommendedName>
</protein>
<keyword evidence="3" id="KW-0175">Coiled coil</keyword>
<dbReference type="AlphaFoldDB" id="A0A482X3J9"/>
<dbReference type="STRING" id="195883.A0A482X3J9"/>
<dbReference type="FunCoup" id="A0A482X3J9">
    <property type="interactions" value="1455"/>
</dbReference>
<sequence>MEEVDKIIIHSLKDVGCDIDEEVKSLQQFTTEMVVEAAVKCLDVIVTPKLGLPTSLPQSMSARFRLGTTIAEACLELGYNGEMGYQTFLYPSEAELRKIFVFLIEKLPKESDKGSSQDDDGVLTLRQKIGESLKSSLARPWVRSRSAVGFIPFLAEPLETGISLPGQKRDCTPQEWRDYCVNELPFVHDQLHVAELLVPSLLAENVGGVVGVAPNPAGTPTLTASACWSQASANHRAADKMSWLAVREKLVHSNENLRIKSEPPKSDQTQKTADDNNADVESDAKSEEQRMEEERIAIEQLREKIDELKTLSKTLNVKLVNVEKETEKEAEVARARKRETEIRQKTVDLLPNSDANLAKLEGLLQAAVQRMLSLAEKWEQHRAPLIENYREARKRIANRNTESVRQQETTREMREKLRELSDQLRTKETFQTRLQEDIEKLPKDIVTRPAYTRRIMEIIGNIRKQKEDIDKIVRDTKQLQKDINNESGKLERSFTVADDLIFRDAKRDETSKNAYIMLAKLHSEFGELVAMVEENGAIVREIRDLEEQIETEMDKNVAANLKRITADLQQMRQESASLASQNKKS</sequence>
<dbReference type="PANTHER" id="PTHR15668">
    <property type="entry name" value="JM1 PROTEIN"/>
    <property type="match status" value="1"/>
</dbReference>
<evidence type="ECO:0000256" key="3">
    <source>
        <dbReference type="SAM" id="Coils"/>
    </source>
</evidence>
<gene>
    <name evidence="7" type="ORF">LSTR_LSTR013245</name>
</gene>
<dbReference type="Pfam" id="PF05667">
    <property type="entry name" value="CCDC22_CC"/>
    <property type="match status" value="1"/>
</dbReference>
<evidence type="ECO:0000313" key="7">
    <source>
        <dbReference type="EMBL" id="RZF40303.1"/>
    </source>
</evidence>
<accession>A0A482X3J9</accession>
<proteinExistence type="inferred from homology"/>
<reference evidence="7 8" key="1">
    <citation type="journal article" date="2017" name="Gigascience">
        <title>Genome sequence of the small brown planthopper, Laodelphax striatellus.</title>
        <authorList>
            <person name="Zhu J."/>
            <person name="Jiang F."/>
            <person name="Wang X."/>
            <person name="Yang P."/>
            <person name="Bao Y."/>
            <person name="Zhao W."/>
            <person name="Wang W."/>
            <person name="Lu H."/>
            <person name="Wang Q."/>
            <person name="Cui N."/>
            <person name="Li J."/>
            <person name="Chen X."/>
            <person name="Luo L."/>
            <person name="Yu J."/>
            <person name="Kang L."/>
            <person name="Cui F."/>
        </authorList>
    </citation>
    <scope>NUCLEOTIDE SEQUENCE [LARGE SCALE GENOMIC DNA]</scope>
    <source>
        <strain evidence="7">Lst14</strain>
    </source>
</reference>
<feature type="coiled-coil region" evidence="3">
    <location>
        <begin position="528"/>
        <end position="581"/>
    </location>
</feature>
<dbReference type="OrthoDB" id="10266736at2759"/>
<comment type="similarity">
    <text evidence="1">Belongs to the CCDC22 family.</text>
</comment>
<dbReference type="Pfam" id="PF21674">
    <property type="entry name" value="CCDC22_N"/>
    <property type="match status" value="1"/>
</dbReference>
<evidence type="ECO:0000256" key="1">
    <source>
        <dbReference type="ARBA" id="ARBA00006438"/>
    </source>
</evidence>
<name>A0A482X3J9_LAOST</name>
<dbReference type="SMR" id="A0A482X3J9"/>